<comment type="caution">
    <text evidence="1">The sequence shown here is derived from an EMBL/GenBank/DDBJ whole genome shotgun (WGS) entry which is preliminary data.</text>
</comment>
<protein>
    <submittedName>
        <fullName evidence="1">Uncharacterized protein</fullName>
    </submittedName>
</protein>
<evidence type="ECO:0000313" key="1">
    <source>
        <dbReference type="EMBL" id="GAA2386267.1"/>
    </source>
</evidence>
<dbReference type="Proteomes" id="UP001499986">
    <property type="component" value="Unassembled WGS sequence"/>
</dbReference>
<name>A0ABN3HRU5_9ACTN</name>
<proteinExistence type="predicted"/>
<reference evidence="2" key="1">
    <citation type="journal article" date="2019" name="Int. J. Syst. Evol. Microbiol.">
        <title>The Global Catalogue of Microorganisms (GCM) 10K type strain sequencing project: providing services to taxonomists for standard genome sequencing and annotation.</title>
        <authorList>
            <consortium name="The Broad Institute Genomics Platform"/>
            <consortium name="The Broad Institute Genome Sequencing Center for Infectious Disease"/>
            <person name="Wu L."/>
            <person name="Ma J."/>
        </authorList>
    </citation>
    <scope>NUCLEOTIDE SEQUENCE [LARGE SCALE GENOMIC DNA]</scope>
    <source>
        <strain evidence="2">JCM 4358</strain>
    </source>
</reference>
<gene>
    <name evidence="1" type="ORF">GCM10010255_11900</name>
</gene>
<dbReference type="EMBL" id="BAAASE010000001">
    <property type="protein sequence ID" value="GAA2386267.1"/>
    <property type="molecule type" value="Genomic_DNA"/>
</dbReference>
<organism evidence="1 2">
    <name type="scientific">Streptomyces coeruleofuscus</name>
    <dbReference type="NCBI Taxonomy" id="66879"/>
    <lineage>
        <taxon>Bacteria</taxon>
        <taxon>Bacillati</taxon>
        <taxon>Actinomycetota</taxon>
        <taxon>Actinomycetes</taxon>
        <taxon>Kitasatosporales</taxon>
        <taxon>Streptomycetaceae</taxon>
        <taxon>Streptomyces</taxon>
    </lineage>
</organism>
<sequence length="43" mass="4424">MRDGAAELALIGLAITERGRWEGEEVAVDLDLASAGAAVRAAQ</sequence>
<accession>A0ABN3HRU5</accession>
<keyword evidence="2" id="KW-1185">Reference proteome</keyword>
<dbReference type="RefSeq" id="WP_346137706.1">
    <property type="nucleotide sequence ID" value="NZ_BAAASE010000001.1"/>
</dbReference>
<evidence type="ECO:0000313" key="2">
    <source>
        <dbReference type="Proteomes" id="UP001499986"/>
    </source>
</evidence>